<name>A0A292PQZ4_9PEZI</name>
<feature type="region of interest" description="Disordered" evidence="1">
    <location>
        <begin position="515"/>
        <end position="550"/>
    </location>
</feature>
<dbReference type="Proteomes" id="UP001412239">
    <property type="component" value="Unassembled WGS sequence"/>
</dbReference>
<feature type="region of interest" description="Disordered" evidence="1">
    <location>
        <begin position="1"/>
        <end position="34"/>
    </location>
</feature>
<feature type="compositionally biased region" description="Polar residues" evidence="1">
    <location>
        <begin position="277"/>
        <end position="297"/>
    </location>
</feature>
<feature type="region of interest" description="Disordered" evidence="1">
    <location>
        <begin position="94"/>
        <end position="301"/>
    </location>
</feature>
<feature type="compositionally biased region" description="Low complexity" evidence="1">
    <location>
        <begin position="170"/>
        <end position="181"/>
    </location>
</feature>
<gene>
    <name evidence="2" type="ORF">GSTUAT00006397001</name>
</gene>
<evidence type="ECO:0000313" key="3">
    <source>
        <dbReference type="Proteomes" id="UP001412239"/>
    </source>
</evidence>
<sequence length="641" mass="69800">MESPPPHSSSPLSPQLSLRRPLPPPLPPIPIPGYDGIMSDDPMAIVFNLDPRLQGNRSTNPLSMPSRKGMMSRFQGTGFFDSFRARLNRFDEGSSFFGPSKSQKHPQKEEGEKTPLVVRTSAESLVPGIDSIPNSGTSTPLPPPPPAKNEDKLPKHSNVFTGVPTPTDTAANSRSHSSANSVDAGGRSDPPNRTHRVKGVPGLEASLKEYCYIEEPKEKNELEKMPSPKEPQPFTNPGKTAKEVEALENDAATPKGKGKGKGPFLGAGGPEVGGPGSCQSRPWKSYVSQGKPQQQRQRLPDQSPLNTLKALNQNCQTRTQGLIEEVPEQGQIFIPSVSQRLHSWEPEGEVGTIRERLHISISTSTSPLLKFMRPPTDGALIPNPQFTLPFLRSAATISPDELPQFSEQSMRPHHLRQDSELFPQPTKDTNTPEDRAPDSLPVSTNGVGIPELGAVSNVGVPACWDTKPRDPFRYAHPNIPRRNALSPSSDPGSPTGSFIGHRELTRFARDYAARMPSTLPGSPYSPSDARSADGDRHGGGREGVSEDGQAEVVLGRTRRNPQVHALRKGMAGFVPLLHQVPEVMLSRDESLFLMKIGHILFMAWAMWALAKLLGIGTQLMQIIILEPGRVLCHALKRWLGG</sequence>
<protein>
    <submittedName>
        <fullName evidence="2">Uncharacterized protein</fullName>
    </submittedName>
</protein>
<evidence type="ECO:0000256" key="1">
    <source>
        <dbReference type="SAM" id="MobiDB-lite"/>
    </source>
</evidence>
<feature type="compositionally biased region" description="Basic and acidic residues" evidence="1">
    <location>
        <begin position="530"/>
        <end position="544"/>
    </location>
</feature>
<keyword evidence="3" id="KW-1185">Reference proteome</keyword>
<feature type="compositionally biased region" description="Basic and acidic residues" evidence="1">
    <location>
        <begin position="214"/>
        <end position="227"/>
    </location>
</feature>
<evidence type="ECO:0000313" key="2">
    <source>
        <dbReference type="EMBL" id="CUS09524.1"/>
    </source>
</evidence>
<feature type="compositionally biased region" description="Gly residues" evidence="1">
    <location>
        <begin position="261"/>
        <end position="276"/>
    </location>
</feature>
<organism evidence="2 3">
    <name type="scientific">Tuber aestivum</name>
    <name type="common">summer truffle</name>
    <dbReference type="NCBI Taxonomy" id="59557"/>
    <lineage>
        <taxon>Eukaryota</taxon>
        <taxon>Fungi</taxon>
        <taxon>Dikarya</taxon>
        <taxon>Ascomycota</taxon>
        <taxon>Pezizomycotina</taxon>
        <taxon>Pezizomycetes</taxon>
        <taxon>Pezizales</taxon>
        <taxon>Tuberaceae</taxon>
        <taxon>Tuber</taxon>
    </lineage>
</organism>
<reference evidence="2" key="1">
    <citation type="submission" date="2015-10" db="EMBL/GenBank/DDBJ databases">
        <authorList>
            <person name="Regsiter A."/>
            <person name="william w."/>
        </authorList>
    </citation>
    <scope>NUCLEOTIDE SEQUENCE</scope>
    <source>
        <strain evidence="2">Montdore</strain>
    </source>
</reference>
<feature type="compositionally biased region" description="Low complexity" evidence="1">
    <location>
        <begin position="9"/>
        <end position="20"/>
    </location>
</feature>
<feature type="region of interest" description="Disordered" evidence="1">
    <location>
        <begin position="408"/>
        <end position="444"/>
    </location>
</feature>
<feature type="compositionally biased region" description="Low complexity" evidence="1">
    <location>
        <begin position="486"/>
        <end position="497"/>
    </location>
</feature>
<accession>A0A292PQZ4</accession>
<feature type="compositionally biased region" description="Pro residues" evidence="1">
    <location>
        <begin position="21"/>
        <end position="31"/>
    </location>
</feature>
<dbReference type="AlphaFoldDB" id="A0A292PQZ4"/>
<feature type="compositionally biased region" description="Polar residues" evidence="1">
    <location>
        <begin position="158"/>
        <end position="169"/>
    </location>
</feature>
<feature type="region of interest" description="Disordered" evidence="1">
    <location>
        <begin position="478"/>
        <end position="499"/>
    </location>
</feature>
<dbReference type="EMBL" id="LN891079">
    <property type="protein sequence ID" value="CUS09524.1"/>
    <property type="molecule type" value="Genomic_DNA"/>
</dbReference>
<proteinExistence type="predicted"/>